<dbReference type="InterPro" id="IPR013976">
    <property type="entry name" value="HDOD"/>
</dbReference>
<dbReference type="Gene3D" id="1.10.3210.10">
    <property type="entry name" value="Hypothetical protein af1432"/>
    <property type="match status" value="1"/>
</dbReference>
<feature type="domain" description="EAL" evidence="1">
    <location>
        <begin position="1"/>
        <end position="223"/>
    </location>
</feature>
<gene>
    <name evidence="3" type="ORF">RY831_30355</name>
</gene>
<dbReference type="EMBL" id="JAWIIV010000054">
    <property type="protein sequence ID" value="MEC4723448.1"/>
    <property type="molecule type" value="Genomic_DNA"/>
</dbReference>
<accession>A0ABU6JIV7</accession>
<dbReference type="SMART" id="SM00052">
    <property type="entry name" value="EAL"/>
    <property type="match status" value="1"/>
</dbReference>
<dbReference type="PROSITE" id="PS50883">
    <property type="entry name" value="EAL"/>
    <property type="match status" value="1"/>
</dbReference>
<dbReference type="RefSeq" id="WP_326510061.1">
    <property type="nucleotide sequence ID" value="NZ_JAWIIV010000054.1"/>
</dbReference>
<dbReference type="Gene3D" id="3.20.20.450">
    <property type="entry name" value="EAL domain"/>
    <property type="match status" value="1"/>
</dbReference>
<dbReference type="SUPFAM" id="SSF141868">
    <property type="entry name" value="EAL domain-like"/>
    <property type="match status" value="1"/>
</dbReference>
<keyword evidence="4" id="KW-1185">Reference proteome</keyword>
<dbReference type="InterPro" id="IPR014408">
    <property type="entry name" value="dGMP_Pdiesterase_EAL/HD-GYP"/>
</dbReference>
<organism evidence="3 4">
    <name type="scientific">Noviherbaspirillum album</name>
    <dbReference type="NCBI Taxonomy" id="3080276"/>
    <lineage>
        <taxon>Bacteria</taxon>
        <taxon>Pseudomonadati</taxon>
        <taxon>Pseudomonadota</taxon>
        <taxon>Betaproteobacteria</taxon>
        <taxon>Burkholderiales</taxon>
        <taxon>Oxalobacteraceae</taxon>
        <taxon>Noviherbaspirillum</taxon>
    </lineage>
</organism>
<dbReference type="InterPro" id="IPR035919">
    <property type="entry name" value="EAL_sf"/>
</dbReference>
<dbReference type="Pfam" id="PF00563">
    <property type="entry name" value="EAL"/>
    <property type="match status" value="1"/>
</dbReference>
<dbReference type="PANTHER" id="PTHR33525">
    <property type="match status" value="1"/>
</dbReference>
<dbReference type="PANTHER" id="PTHR33525:SF4">
    <property type="entry name" value="CYCLIC DI-GMP PHOSPHODIESTERASE CDGJ"/>
    <property type="match status" value="1"/>
</dbReference>
<evidence type="ECO:0000259" key="2">
    <source>
        <dbReference type="PROSITE" id="PS51833"/>
    </source>
</evidence>
<dbReference type="PROSITE" id="PS51833">
    <property type="entry name" value="HDOD"/>
    <property type="match status" value="1"/>
</dbReference>
<protein>
    <submittedName>
        <fullName evidence="3">EAL domain-containing protein</fullName>
    </submittedName>
</protein>
<proteinExistence type="predicted"/>
<dbReference type="Proteomes" id="UP001352263">
    <property type="component" value="Unassembled WGS sequence"/>
</dbReference>
<evidence type="ECO:0000313" key="3">
    <source>
        <dbReference type="EMBL" id="MEC4723448.1"/>
    </source>
</evidence>
<reference evidence="3 4" key="1">
    <citation type="submission" date="2023-10" db="EMBL/GenBank/DDBJ databases">
        <title>Noviherbaspirillum sp. CPCC 100848 genome assembly.</title>
        <authorList>
            <person name="Li X.Y."/>
            <person name="Fang X.M."/>
        </authorList>
    </citation>
    <scope>NUCLEOTIDE SEQUENCE [LARGE SCALE GENOMIC DNA]</scope>
    <source>
        <strain evidence="3 4">CPCC 100848</strain>
    </source>
</reference>
<dbReference type="InterPro" id="IPR052340">
    <property type="entry name" value="RNase_Y/CdgJ"/>
</dbReference>
<comment type="caution">
    <text evidence="3">The sequence shown here is derived from an EMBL/GenBank/DDBJ whole genome shotgun (WGS) entry which is preliminary data.</text>
</comment>
<sequence>MAKLTEHVSATSSISIQGVRNFFLGRQPILDRNRKLVAYELLFRDADTDTANVVDNVSATASVILHASELGLHNVIGNFPGFINVDAAALMIDFIHVLPPEKVVLEILETVEASDEVVARVAELAGKGYRFALDDVAAMTGDVHRFLPYVDIIKLDLPQLSDQQLAERVRAFKAAGKKLLAEKVESEEQFERCMALGADYFQGHYFARPTVLKGKKLSPSQLAVMEVMSSFAEHADMSEIETRFARDASLRHSLVQMANILPRGQDGRRVESVKEAMSAVGREQLRRWLQILLCAEPSQVPGHTSPLLMMATTRGRLLELIAERIRPDDDSTACKAYTVGIMSLMDALFGMSMKDILDQLQVAQSVREALLARTGLYGDMLRLAECIERVKDSGPVPAQLLHKLGLSADELYRLELKAFEWSDEFAASQEWAC</sequence>
<evidence type="ECO:0000313" key="4">
    <source>
        <dbReference type="Proteomes" id="UP001352263"/>
    </source>
</evidence>
<evidence type="ECO:0000259" key="1">
    <source>
        <dbReference type="PROSITE" id="PS50883"/>
    </source>
</evidence>
<dbReference type="InterPro" id="IPR001633">
    <property type="entry name" value="EAL_dom"/>
</dbReference>
<dbReference type="SUPFAM" id="SSF109604">
    <property type="entry name" value="HD-domain/PDEase-like"/>
    <property type="match status" value="1"/>
</dbReference>
<name>A0ABU6JIV7_9BURK</name>
<dbReference type="PIRSF" id="PIRSF003180">
    <property type="entry name" value="DiGMPpdiest_YuxH"/>
    <property type="match status" value="1"/>
</dbReference>
<feature type="domain" description="HDOD" evidence="2">
    <location>
        <begin position="217"/>
        <end position="410"/>
    </location>
</feature>